<dbReference type="PROSITE" id="PS50995">
    <property type="entry name" value="HTH_MARR_2"/>
    <property type="match status" value="1"/>
</dbReference>
<dbReference type="AlphaFoldDB" id="A0A3N1CTR4"/>
<gene>
    <name evidence="2" type="ORF">EDD29_2223</name>
</gene>
<dbReference type="GO" id="GO:0003700">
    <property type="term" value="F:DNA-binding transcription factor activity"/>
    <property type="evidence" value="ECO:0007669"/>
    <property type="project" value="InterPro"/>
</dbReference>
<keyword evidence="2" id="KW-0238">DNA-binding</keyword>
<dbReference type="PANTHER" id="PTHR33164">
    <property type="entry name" value="TRANSCRIPTIONAL REGULATOR, MARR FAMILY"/>
    <property type="match status" value="1"/>
</dbReference>
<accession>A0A3N1CTR4</accession>
<dbReference type="PANTHER" id="PTHR33164:SF99">
    <property type="entry name" value="MARR FAMILY REGULATORY PROTEIN"/>
    <property type="match status" value="1"/>
</dbReference>
<evidence type="ECO:0000313" key="3">
    <source>
        <dbReference type="Proteomes" id="UP000272400"/>
    </source>
</evidence>
<dbReference type="InterPro" id="IPR000835">
    <property type="entry name" value="HTH_MarR-typ"/>
</dbReference>
<dbReference type="InterPro" id="IPR036390">
    <property type="entry name" value="WH_DNA-bd_sf"/>
</dbReference>
<proteinExistence type="predicted"/>
<dbReference type="InterPro" id="IPR036388">
    <property type="entry name" value="WH-like_DNA-bd_sf"/>
</dbReference>
<feature type="domain" description="HTH marR-type" evidence="1">
    <location>
        <begin position="47"/>
        <end position="179"/>
    </location>
</feature>
<dbReference type="Proteomes" id="UP000272400">
    <property type="component" value="Unassembled WGS sequence"/>
</dbReference>
<sequence length="193" mass="21335">MNGRVSPEISLTGRWAGRAESLSGQVRLEGMDEGEPHWLAEEETQAWLGLASMLIRLPSALDAQLQQDAGISHFEYQVLAGLSMRPERTMRMSELAEVADGSLSRLSHTVTRLEKQGWVRRAPDPADGRYTLAILTEEGWGKVVATAPGHVAAVRRYVFDPLTRAQVRQLTEIGRRVTRALDPDGSCPTTRFA</sequence>
<reference evidence="2 3" key="1">
    <citation type="submission" date="2018-11" db="EMBL/GenBank/DDBJ databases">
        <title>Sequencing the genomes of 1000 actinobacteria strains.</title>
        <authorList>
            <person name="Klenk H.-P."/>
        </authorList>
    </citation>
    <scope>NUCLEOTIDE SEQUENCE [LARGE SCALE GENOMIC DNA]</scope>
    <source>
        <strain evidence="2 3">DSM 44254</strain>
    </source>
</reference>
<dbReference type="EMBL" id="RJKE01000001">
    <property type="protein sequence ID" value="ROO84696.1"/>
    <property type="molecule type" value="Genomic_DNA"/>
</dbReference>
<dbReference type="SUPFAM" id="SSF46785">
    <property type="entry name" value="Winged helix' DNA-binding domain"/>
    <property type="match status" value="1"/>
</dbReference>
<organism evidence="2 3">
    <name type="scientific">Actinocorallia herbida</name>
    <dbReference type="NCBI Taxonomy" id="58109"/>
    <lineage>
        <taxon>Bacteria</taxon>
        <taxon>Bacillati</taxon>
        <taxon>Actinomycetota</taxon>
        <taxon>Actinomycetes</taxon>
        <taxon>Streptosporangiales</taxon>
        <taxon>Thermomonosporaceae</taxon>
        <taxon>Actinocorallia</taxon>
    </lineage>
</organism>
<name>A0A3N1CTR4_9ACTN</name>
<dbReference type="GO" id="GO:0003677">
    <property type="term" value="F:DNA binding"/>
    <property type="evidence" value="ECO:0007669"/>
    <property type="project" value="UniProtKB-KW"/>
</dbReference>
<comment type="caution">
    <text evidence="2">The sequence shown here is derived from an EMBL/GenBank/DDBJ whole genome shotgun (WGS) entry which is preliminary data.</text>
</comment>
<evidence type="ECO:0000313" key="2">
    <source>
        <dbReference type="EMBL" id="ROO84696.1"/>
    </source>
</evidence>
<dbReference type="InterPro" id="IPR039422">
    <property type="entry name" value="MarR/SlyA-like"/>
</dbReference>
<evidence type="ECO:0000259" key="1">
    <source>
        <dbReference type="PROSITE" id="PS50995"/>
    </source>
</evidence>
<keyword evidence="3" id="KW-1185">Reference proteome</keyword>
<dbReference type="SMART" id="SM00347">
    <property type="entry name" value="HTH_MARR"/>
    <property type="match status" value="1"/>
</dbReference>
<dbReference type="Pfam" id="PF12802">
    <property type="entry name" value="MarR_2"/>
    <property type="match status" value="1"/>
</dbReference>
<dbReference type="Gene3D" id="1.10.10.10">
    <property type="entry name" value="Winged helix-like DNA-binding domain superfamily/Winged helix DNA-binding domain"/>
    <property type="match status" value="1"/>
</dbReference>
<protein>
    <submittedName>
        <fullName evidence="2">DNA-binding MarR family transcriptional regulator</fullName>
    </submittedName>
</protein>
<dbReference type="GO" id="GO:0006950">
    <property type="term" value="P:response to stress"/>
    <property type="evidence" value="ECO:0007669"/>
    <property type="project" value="TreeGrafter"/>
</dbReference>